<keyword evidence="2" id="KW-1185">Reference proteome</keyword>
<gene>
    <name evidence="1" type="ORF">ACFOPX_07330</name>
</gene>
<protein>
    <submittedName>
        <fullName evidence="1">Uncharacterized protein</fullName>
    </submittedName>
</protein>
<reference evidence="2" key="1">
    <citation type="journal article" date="2019" name="Int. J. Syst. Evol. Microbiol.">
        <title>The Global Catalogue of Microorganisms (GCM) 10K type strain sequencing project: providing services to taxonomists for standard genome sequencing and annotation.</title>
        <authorList>
            <consortium name="The Broad Institute Genomics Platform"/>
            <consortium name="The Broad Institute Genome Sequencing Center for Infectious Disease"/>
            <person name="Wu L."/>
            <person name="Ma J."/>
        </authorList>
    </citation>
    <scope>NUCLEOTIDE SEQUENCE [LARGE SCALE GENOMIC DNA]</scope>
    <source>
        <strain evidence="2">CCUG 53816</strain>
    </source>
</reference>
<accession>A0ABV7ZKK7</accession>
<evidence type="ECO:0000313" key="2">
    <source>
        <dbReference type="Proteomes" id="UP001595783"/>
    </source>
</evidence>
<dbReference type="Proteomes" id="UP001595783">
    <property type="component" value="Unassembled WGS sequence"/>
</dbReference>
<dbReference type="RefSeq" id="WP_104752283.1">
    <property type="nucleotide sequence ID" value="NZ_FZMF01000019.1"/>
</dbReference>
<comment type="caution">
    <text evidence="1">The sequence shown here is derived from an EMBL/GenBank/DDBJ whole genome shotgun (WGS) entry which is preliminary data.</text>
</comment>
<dbReference type="EMBL" id="JBHRZO010000049">
    <property type="protein sequence ID" value="MFC3848323.1"/>
    <property type="molecule type" value="Genomic_DNA"/>
</dbReference>
<sequence length="296" mass="32805">MLKILADATPTSGLGHLRRAQKLKQHLKHIGLNACVIAPHELADISIDWLKDDTLNYHADLIVDSYLAPLDFYYHVRARAHHLIVIEDSPRANLPTDISILNPAYRAETLYMPSKHHFLGCTFMPFERAFIAPQKPLQAAPSTLFMSFGGSRQSLPYYQQALELLGRTHLFVHICAPLEIVRALPHKTYASYHVNLDLPAIADLLHQSDIALLGAGGMLYEAMLSLTPILALPIAPNQIPQLHALSQIQACKSTGLESLLSDLSVLDLQVRMRMQTVQQALAIGAKLEPTLEAILI</sequence>
<proteinExistence type="predicted"/>
<evidence type="ECO:0000313" key="1">
    <source>
        <dbReference type="EMBL" id="MFC3848323.1"/>
    </source>
</evidence>
<name>A0ABV7ZKK7_9HELI</name>
<organism evidence="1 2">
    <name type="scientific">Helicobacter baculiformis</name>
    <dbReference type="NCBI Taxonomy" id="427351"/>
    <lineage>
        <taxon>Bacteria</taxon>
        <taxon>Pseudomonadati</taxon>
        <taxon>Campylobacterota</taxon>
        <taxon>Epsilonproteobacteria</taxon>
        <taxon>Campylobacterales</taxon>
        <taxon>Helicobacteraceae</taxon>
        <taxon>Helicobacter</taxon>
    </lineage>
</organism>
<dbReference type="Gene3D" id="3.40.50.2000">
    <property type="entry name" value="Glycogen Phosphorylase B"/>
    <property type="match status" value="1"/>
</dbReference>